<evidence type="ECO:0000256" key="2">
    <source>
        <dbReference type="SAM" id="SignalP"/>
    </source>
</evidence>
<protein>
    <recommendedName>
        <fullName evidence="3">NIDO domain-containing protein</fullName>
    </recommendedName>
</protein>
<feature type="signal peptide" evidence="2">
    <location>
        <begin position="1"/>
        <end position="23"/>
    </location>
</feature>
<dbReference type="Pfam" id="PF06119">
    <property type="entry name" value="NIDO"/>
    <property type="match status" value="1"/>
</dbReference>
<dbReference type="OMA" id="QIASCTF"/>
<dbReference type="PROSITE" id="PS51220">
    <property type="entry name" value="NIDO"/>
    <property type="match status" value="1"/>
</dbReference>
<dbReference type="InterPro" id="IPR003886">
    <property type="entry name" value="NIDO_dom"/>
</dbReference>
<proteinExistence type="predicted"/>
<dbReference type="PANTHER" id="PTHR46160">
    <property type="entry name" value="ALPHA-TECTORIN-RELATED"/>
    <property type="match status" value="1"/>
</dbReference>
<dbReference type="SMART" id="SM00539">
    <property type="entry name" value="NIDO"/>
    <property type="match status" value="1"/>
</dbReference>
<evidence type="ECO:0000256" key="1">
    <source>
        <dbReference type="SAM" id="MobiDB-lite"/>
    </source>
</evidence>
<keyword evidence="5" id="KW-1185">Reference proteome</keyword>
<dbReference type="AlphaFoldDB" id="A0A8C1H429"/>
<sequence>MRFLVSQPLLVFISVLSLTRTQSTSAPITLSTEGITTTPEPNTTTLAETTTETTSVTPETTTTTAPTTTLTETSTETTSVTPETTATTAPTTTLTETSTETTSFTPESTTAVPSPPPPTTTPLAAATTTPWTAPAIFYPFGAKAGDIKILENGGDTSYHVVFSTPFTYFGRTYNSIYVNNNGLLTFNHSLPETNPYPFPAYGAVDYIAPLLTDLDDLGIGKYSYQEYTSGSVLTRATQDINQYFPGRDFTASWVFVATWDYVRTWDMNVFNQHSGPAITVQAVLISDGGFSYILIHYGDCAGIPAAVGAGYDTKGSTDYYQIHYDPYGGYSIPNLKNTTNVRVPGRWAFLVNNGSETVIGVQMKLQSFSNLTQRENSDAVLQIASCTFHNKSHLEVIASPFLSFRGGKETFVSYLTYLNLWPFLFFTLRNFTSNYDQ</sequence>
<reference evidence="4" key="2">
    <citation type="submission" date="2025-09" db="UniProtKB">
        <authorList>
            <consortium name="Ensembl"/>
        </authorList>
    </citation>
    <scope>IDENTIFICATION</scope>
</reference>
<feature type="chain" id="PRO_5039925324" description="NIDO domain-containing protein" evidence="2">
    <location>
        <begin position="24"/>
        <end position="437"/>
    </location>
</feature>
<reference evidence="4" key="1">
    <citation type="submission" date="2025-08" db="UniProtKB">
        <authorList>
            <consortium name="Ensembl"/>
        </authorList>
    </citation>
    <scope>IDENTIFICATION</scope>
</reference>
<dbReference type="GeneTree" id="ENSGT00940000164679"/>
<evidence type="ECO:0000313" key="5">
    <source>
        <dbReference type="Proteomes" id="UP001108240"/>
    </source>
</evidence>
<dbReference type="GO" id="GO:0007160">
    <property type="term" value="P:cell-matrix adhesion"/>
    <property type="evidence" value="ECO:0007669"/>
    <property type="project" value="InterPro"/>
</dbReference>
<organism evidence="4 5">
    <name type="scientific">Cyprinus carpio carpio</name>
    <dbReference type="NCBI Taxonomy" id="630221"/>
    <lineage>
        <taxon>Eukaryota</taxon>
        <taxon>Metazoa</taxon>
        <taxon>Chordata</taxon>
        <taxon>Craniata</taxon>
        <taxon>Vertebrata</taxon>
        <taxon>Euteleostomi</taxon>
        <taxon>Actinopterygii</taxon>
        <taxon>Neopterygii</taxon>
        <taxon>Teleostei</taxon>
        <taxon>Ostariophysi</taxon>
        <taxon>Cypriniformes</taxon>
        <taxon>Cyprinidae</taxon>
        <taxon>Cyprininae</taxon>
        <taxon>Cyprinus</taxon>
    </lineage>
</organism>
<accession>A0A8C1H429</accession>
<feature type="domain" description="NIDO" evidence="3">
    <location>
        <begin position="209"/>
        <end position="354"/>
    </location>
</feature>
<dbReference type="Proteomes" id="UP001108240">
    <property type="component" value="Unplaced"/>
</dbReference>
<dbReference type="PANTHER" id="PTHR46160:SF9">
    <property type="entry name" value="PROTEIN PRY2-RELATED"/>
    <property type="match status" value="1"/>
</dbReference>
<feature type="region of interest" description="Disordered" evidence="1">
    <location>
        <begin position="32"/>
        <end position="122"/>
    </location>
</feature>
<dbReference type="InterPro" id="IPR052749">
    <property type="entry name" value="Alpha-tectorin"/>
</dbReference>
<feature type="compositionally biased region" description="Low complexity" evidence="1">
    <location>
        <begin position="36"/>
        <end position="112"/>
    </location>
</feature>
<name>A0A8C1H429_CYPCA</name>
<evidence type="ECO:0000313" key="4">
    <source>
        <dbReference type="Ensembl" id="ENSCCRP00000022482.2"/>
    </source>
</evidence>
<dbReference type="Ensembl" id="ENSCCRT00000024400.2">
    <property type="protein sequence ID" value="ENSCCRP00000022482.2"/>
    <property type="gene ID" value="ENSCCRG00000062967.1"/>
</dbReference>
<keyword evidence="2" id="KW-0732">Signal</keyword>
<evidence type="ECO:0000259" key="3">
    <source>
        <dbReference type="PROSITE" id="PS51220"/>
    </source>
</evidence>